<keyword evidence="4" id="KW-0804">Transcription</keyword>
<comment type="caution">
    <text evidence="7">The sequence shown here is derived from an EMBL/GenBank/DDBJ whole genome shotgun (WGS) entry which is preliminary data.</text>
</comment>
<dbReference type="InterPro" id="IPR036576">
    <property type="entry name" value="WRKY_dom_sf"/>
</dbReference>
<dbReference type="Gramene" id="KVI02533">
    <property type="protein sequence ID" value="KVI02533"/>
    <property type="gene ID" value="Ccrd_019140"/>
</dbReference>
<comment type="subcellular location">
    <subcellularLocation>
        <location evidence="1">Nucleus</location>
    </subcellularLocation>
</comment>
<evidence type="ECO:0000313" key="8">
    <source>
        <dbReference type="Proteomes" id="UP000243975"/>
    </source>
</evidence>
<reference evidence="7 8" key="1">
    <citation type="journal article" date="2016" name="Sci. Rep.">
        <title>The genome sequence of the outbreeding globe artichoke constructed de novo incorporating a phase-aware low-pass sequencing strategy of F1 progeny.</title>
        <authorList>
            <person name="Scaglione D."/>
            <person name="Reyes-Chin-Wo S."/>
            <person name="Acquadro A."/>
            <person name="Froenicke L."/>
            <person name="Portis E."/>
            <person name="Beitel C."/>
            <person name="Tirone M."/>
            <person name="Mauro R."/>
            <person name="Lo Monaco A."/>
            <person name="Mauromicale G."/>
            <person name="Faccioli P."/>
            <person name="Cattivelli L."/>
            <person name="Rieseberg L."/>
            <person name="Michelmore R."/>
            <person name="Lanteri S."/>
        </authorList>
    </citation>
    <scope>NUCLEOTIDE SEQUENCE [LARGE SCALE GENOMIC DNA]</scope>
    <source>
        <strain evidence="7">2C</strain>
    </source>
</reference>
<evidence type="ECO:0000256" key="4">
    <source>
        <dbReference type="ARBA" id="ARBA00023163"/>
    </source>
</evidence>
<name>A0A118K191_CYNCS</name>
<evidence type="ECO:0000256" key="1">
    <source>
        <dbReference type="ARBA" id="ARBA00004123"/>
    </source>
</evidence>
<evidence type="ECO:0000256" key="3">
    <source>
        <dbReference type="ARBA" id="ARBA00023125"/>
    </source>
</evidence>
<dbReference type="Gene3D" id="2.20.25.80">
    <property type="entry name" value="WRKY domain"/>
    <property type="match status" value="1"/>
</dbReference>
<dbReference type="Proteomes" id="UP000243975">
    <property type="component" value="Unassembled WGS sequence"/>
</dbReference>
<keyword evidence="3 7" id="KW-0238">DNA-binding</keyword>
<evidence type="ECO:0000313" key="7">
    <source>
        <dbReference type="EMBL" id="KVI02533.1"/>
    </source>
</evidence>
<dbReference type="InterPro" id="IPR003657">
    <property type="entry name" value="WRKY_dom"/>
</dbReference>
<dbReference type="SUPFAM" id="SSF118290">
    <property type="entry name" value="WRKY DNA-binding domain"/>
    <property type="match status" value="1"/>
</dbReference>
<organism evidence="7 8">
    <name type="scientific">Cynara cardunculus var. scolymus</name>
    <name type="common">Globe artichoke</name>
    <name type="synonym">Cynara scolymus</name>
    <dbReference type="NCBI Taxonomy" id="59895"/>
    <lineage>
        <taxon>Eukaryota</taxon>
        <taxon>Viridiplantae</taxon>
        <taxon>Streptophyta</taxon>
        <taxon>Embryophyta</taxon>
        <taxon>Tracheophyta</taxon>
        <taxon>Spermatophyta</taxon>
        <taxon>Magnoliopsida</taxon>
        <taxon>eudicotyledons</taxon>
        <taxon>Gunneridae</taxon>
        <taxon>Pentapetalae</taxon>
        <taxon>asterids</taxon>
        <taxon>campanulids</taxon>
        <taxon>Asterales</taxon>
        <taxon>Asteraceae</taxon>
        <taxon>Carduoideae</taxon>
        <taxon>Cardueae</taxon>
        <taxon>Carduinae</taxon>
        <taxon>Cynara</taxon>
    </lineage>
</organism>
<accession>A0A118K191</accession>
<proteinExistence type="predicted"/>
<dbReference type="STRING" id="59895.A0A118K191"/>
<dbReference type="EMBL" id="LEKV01002652">
    <property type="protein sequence ID" value="KVI02533.1"/>
    <property type="molecule type" value="Genomic_DNA"/>
</dbReference>
<dbReference type="PANTHER" id="PTHR31221">
    <property type="entry name" value="WRKY TRANSCRIPTION FACTOR PROTEIN 1-RELATED"/>
    <property type="match status" value="1"/>
</dbReference>
<gene>
    <name evidence="7" type="ORF">Ccrd_019140</name>
</gene>
<dbReference type="GO" id="GO:0005634">
    <property type="term" value="C:nucleus"/>
    <property type="evidence" value="ECO:0007669"/>
    <property type="project" value="UniProtKB-SubCell"/>
</dbReference>
<feature type="domain" description="WRKY" evidence="6">
    <location>
        <begin position="215"/>
        <end position="241"/>
    </location>
</feature>
<keyword evidence="8" id="KW-1185">Reference proteome</keyword>
<dbReference type="PANTHER" id="PTHR31221:SF141">
    <property type="entry name" value="WRKY PROTEIN"/>
    <property type="match status" value="1"/>
</dbReference>
<dbReference type="GO" id="GO:0043565">
    <property type="term" value="F:sequence-specific DNA binding"/>
    <property type="evidence" value="ECO:0007669"/>
    <property type="project" value="InterPro"/>
</dbReference>
<evidence type="ECO:0000259" key="6">
    <source>
        <dbReference type="PROSITE" id="PS50811"/>
    </source>
</evidence>
<dbReference type="Pfam" id="PF03106">
    <property type="entry name" value="WRKY"/>
    <property type="match status" value="1"/>
</dbReference>
<keyword evidence="2" id="KW-0805">Transcription regulation</keyword>
<dbReference type="GO" id="GO:0003700">
    <property type="term" value="F:DNA-binding transcription factor activity"/>
    <property type="evidence" value="ECO:0007669"/>
    <property type="project" value="InterPro"/>
</dbReference>
<keyword evidence="5" id="KW-0539">Nucleus</keyword>
<evidence type="ECO:0000256" key="5">
    <source>
        <dbReference type="ARBA" id="ARBA00023242"/>
    </source>
</evidence>
<protein>
    <submittedName>
        <fullName evidence="7">DNA-binding WRKY</fullName>
    </submittedName>
</protein>
<dbReference type="InterPro" id="IPR044810">
    <property type="entry name" value="WRKY_plant"/>
</dbReference>
<dbReference type="AlphaFoldDB" id="A0A118K191"/>
<dbReference type="PROSITE" id="PS50811">
    <property type="entry name" value="WRKY"/>
    <property type="match status" value="1"/>
</dbReference>
<sequence length="241" mass="26640">MAETGGALPPQRRVPPMTITLPPRSSADSFLNATEVSPGPLTFVSNFFSDHYADGDIQSFSQILAEIVPFPAVQTPTTTPVSRPENGPFLVAALKEEPQTTQISDADDSSWIESYSVGHFLDGQISEIIYNGHHNHEPPRTCKRANDGAAVDKPVDSYEQVDHLIANGVAGDDCDEKRRQGFIDFRSKTKVETEYGSWPSRITVSEPKIVVQTRSEVDILDDGFKWRKYGQKAVKGTTYPR</sequence>
<evidence type="ECO:0000256" key="2">
    <source>
        <dbReference type="ARBA" id="ARBA00023015"/>
    </source>
</evidence>